<protein>
    <submittedName>
        <fullName evidence="2">Uncharacterized protein</fullName>
    </submittedName>
</protein>
<accession>A0A081KFG1</accession>
<reference evidence="2 3" key="1">
    <citation type="submission" date="2014-06" db="EMBL/GenBank/DDBJ databases">
        <title>Whole Genome Sequences of Three Symbiotic Endozoicomonas Bacteria.</title>
        <authorList>
            <person name="Neave M.J."/>
            <person name="Apprill A."/>
            <person name="Voolstra C.R."/>
        </authorList>
    </citation>
    <scope>NUCLEOTIDE SEQUENCE [LARGE SCALE GENOMIC DNA]</scope>
    <source>
        <strain evidence="2 3">DSM 22380</strain>
    </source>
</reference>
<dbReference type="EMBL" id="JOJP01000001">
    <property type="protein sequence ID" value="KEI72887.1"/>
    <property type="molecule type" value="Genomic_DNA"/>
</dbReference>
<keyword evidence="1" id="KW-0472">Membrane</keyword>
<keyword evidence="1" id="KW-0812">Transmembrane</keyword>
<proteinExistence type="predicted"/>
<comment type="caution">
    <text evidence="2">The sequence shown here is derived from an EMBL/GenBank/DDBJ whole genome shotgun (WGS) entry which is preliminary data.</text>
</comment>
<evidence type="ECO:0000256" key="1">
    <source>
        <dbReference type="SAM" id="Phobius"/>
    </source>
</evidence>
<dbReference type="AlphaFoldDB" id="A0A081KFG1"/>
<organism evidence="2 3">
    <name type="scientific">Endozoicomonas elysicola</name>
    <dbReference type="NCBI Taxonomy" id="305900"/>
    <lineage>
        <taxon>Bacteria</taxon>
        <taxon>Pseudomonadati</taxon>
        <taxon>Pseudomonadota</taxon>
        <taxon>Gammaproteobacteria</taxon>
        <taxon>Oceanospirillales</taxon>
        <taxon>Endozoicomonadaceae</taxon>
        <taxon>Endozoicomonas</taxon>
    </lineage>
</organism>
<name>A0A081KFG1_9GAMM</name>
<evidence type="ECO:0000313" key="3">
    <source>
        <dbReference type="Proteomes" id="UP000027997"/>
    </source>
</evidence>
<feature type="transmembrane region" description="Helical" evidence="1">
    <location>
        <begin position="51"/>
        <end position="70"/>
    </location>
</feature>
<dbReference type="Proteomes" id="UP000027997">
    <property type="component" value="Unassembled WGS sequence"/>
</dbReference>
<keyword evidence="1" id="KW-1133">Transmembrane helix</keyword>
<sequence length="366" mass="40429">MISQRSCAQYDSGWKSCQTGRLFQPEVTIPSPQAVFASGVEDQQIKRLQDLVIGGCLFGLGVSAILTAVFDSKYHVDNHDHHHHDAHDHDHGDVNDAYDELVGRIMRQLGHGVEGICTTSAGLARIFGALFFSDRHYSKCKVISNVLQAFGAIGTITAAAGDLWHGHKSHAAGHFSQAGFALGMPLPELYFCMKKICTGEEVDIIQQENQRAICKKIAAASSILDALPAFYLAVSMESPFYAIETALNLLMGWGNAAFYRVRKNGTPFIRVEVSGNDSRDGRDRDSKKIVLIPQEQFDRIIEFCYSRGLVGQALRTNEGASEMVKSENELEDSVGNIEEVKKLIEQKTFNVLPPKDLSKQSHFLKV</sequence>
<gene>
    <name evidence="2" type="ORF">GV64_21100</name>
</gene>
<keyword evidence="3" id="KW-1185">Reference proteome</keyword>
<evidence type="ECO:0000313" key="2">
    <source>
        <dbReference type="EMBL" id="KEI72887.1"/>
    </source>
</evidence>